<dbReference type="AlphaFoldDB" id="A0A0F9ABL3"/>
<dbReference type="Gene3D" id="2.60.40.1080">
    <property type="match status" value="1"/>
</dbReference>
<reference evidence="1" key="1">
    <citation type="journal article" date="2015" name="Nature">
        <title>Complex archaea that bridge the gap between prokaryotes and eukaryotes.</title>
        <authorList>
            <person name="Spang A."/>
            <person name="Saw J.H."/>
            <person name="Jorgensen S.L."/>
            <person name="Zaremba-Niedzwiedzka K."/>
            <person name="Martijn J."/>
            <person name="Lind A.E."/>
            <person name="van Eijk R."/>
            <person name="Schleper C."/>
            <person name="Guy L."/>
            <person name="Ettema T.J."/>
        </authorList>
    </citation>
    <scope>NUCLEOTIDE SEQUENCE</scope>
</reference>
<proteinExistence type="predicted"/>
<protein>
    <submittedName>
        <fullName evidence="1">Uncharacterized protein</fullName>
    </submittedName>
</protein>
<gene>
    <name evidence="1" type="ORF">LCGC14_2670720</name>
</gene>
<comment type="caution">
    <text evidence="1">The sequence shown here is derived from an EMBL/GenBank/DDBJ whole genome shotgun (WGS) entry which is preliminary data.</text>
</comment>
<dbReference type="Gene3D" id="2.60.120.560">
    <property type="entry name" value="Exo-inulinase, domain 1"/>
    <property type="match status" value="1"/>
</dbReference>
<feature type="non-terminal residue" evidence="1">
    <location>
        <position position="1"/>
    </location>
</feature>
<organism evidence="1">
    <name type="scientific">marine sediment metagenome</name>
    <dbReference type="NCBI Taxonomy" id="412755"/>
    <lineage>
        <taxon>unclassified sequences</taxon>
        <taxon>metagenomes</taxon>
        <taxon>ecological metagenomes</taxon>
    </lineage>
</organism>
<dbReference type="EMBL" id="LAZR01046820">
    <property type="protein sequence ID" value="KKK95645.1"/>
    <property type="molecule type" value="Genomic_DNA"/>
</dbReference>
<evidence type="ECO:0000313" key="1">
    <source>
        <dbReference type="EMBL" id="KKK95645.1"/>
    </source>
</evidence>
<name>A0A0F9ABL3_9ZZZZ</name>
<sequence length="444" mass="47531">VTVIDTGLELDGGRFTLGNTTPGIETAATDTTTSGALDLSRPYQVVMDIVSVSDPEGDNKFQIYVDNNTSSSSKSIHGNDSRFYNELINSLTAGQTLTVPGQLATKNSFLQLRTETGGTVVINNLRVEYVKDPSVFSCADAAELYFCDDFANGDLTNWQILAKPDNTAAPMGEFDVLDIMGNNVMRYTAGGAGGEIILATEEAMANVPATGNYFVEAKIRPRQNSTTANKQIFLMARYLNAGNWYAGGLNVQNSSSSTQVEVAVSSEGSIARPVQTKSPILLGEKGATEDGVWYTTRFEMIDDQLTVNLNGEIMGTASDTSYTARGLIGVFTNNRSFEIDDVKVGDPSIKPIQLTLDYKEPTWDTSTTMDPLLINVTAIKNDGITADTYTVTSSNDAVVSVTIDANMTTLTPIAAGDATVTFVSDSDPSITRTIKVSVAEGFVM</sequence>
<accession>A0A0F9ABL3</accession>
<feature type="non-terminal residue" evidence="1">
    <location>
        <position position="444"/>
    </location>
</feature>